<dbReference type="EMBL" id="LXQA010454676">
    <property type="protein sequence ID" value="MCI52905.1"/>
    <property type="molecule type" value="Genomic_DNA"/>
</dbReference>
<accession>A0A392SXX2</accession>
<name>A0A392SXX2_9FABA</name>
<dbReference type="AlphaFoldDB" id="A0A392SXX2"/>
<feature type="region of interest" description="Disordered" evidence="1">
    <location>
        <begin position="1"/>
        <end position="52"/>
    </location>
</feature>
<protein>
    <submittedName>
        <fullName evidence="2">Serine-rich adhesin for platelets-like</fullName>
    </submittedName>
</protein>
<evidence type="ECO:0000313" key="2">
    <source>
        <dbReference type="EMBL" id="MCI52905.1"/>
    </source>
</evidence>
<feature type="compositionally biased region" description="Basic and acidic residues" evidence="1">
    <location>
        <begin position="42"/>
        <end position="52"/>
    </location>
</feature>
<keyword evidence="3" id="KW-1185">Reference proteome</keyword>
<feature type="non-terminal residue" evidence="2">
    <location>
        <position position="1"/>
    </location>
</feature>
<organism evidence="2 3">
    <name type="scientific">Trifolium medium</name>
    <dbReference type="NCBI Taxonomy" id="97028"/>
    <lineage>
        <taxon>Eukaryota</taxon>
        <taxon>Viridiplantae</taxon>
        <taxon>Streptophyta</taxon>
        <taxon>Embryophyta</taxon>
        <taxon>Tracheophyta</taxon>
        <taxon>Spermatophyta</taxon>
        <taxon>Magnoliopsida</taxon>
        <taxon>eudicotyledons</taxon>
        <taxon>Gunneridae</taxon>
        <taxon>Pentapetalae</taxon>
        <taxon>rosids</taxon>
        <taxon>fabids</taxon>
        <taxon>Fabales</taxon>
        <taxon>Fabaceae</taxon>
        <taxon>Papilionoideae</taxon>
        <taxon>50 kb inversion clade</taxon>
        <taxon>NPAAA clade</taxon>
        <taxon>Hologalegina</taxon>
        <taxon>IRL clade</taxon>
        <taxon>Trifolieae</taxon>
        <taxon>Trifolium</taxon>
    </lineage>
</organism>
<evidence type="ECO:0000256" key="1">
    <source>
        <dbReference type="SAM" id="MobiDB-lite"/>
    </source>
</evidence>
<reference evidence="2 3" key="1">
    <citation type="journal article" date="2018" name="Front. Plant Sci.">
        <title>Red Clover (Trifolium pratense) and Zigzag Clover (T. medium) - A Picture of Genomic Similarities and Differences.</title>
        <authorList>
            <person name="Dluhosova J."/>
            <person name="Istvanek J."/>
            <person name="Nedelnik J."/>
            <person name="Repkova J."/>
        </authorList>
    </citation>
    <scope>NUCLEOTIDE SEQUENCE [LARGE SCALE GENOMIC DNA]</scope>
    <source>
        <strain evidence="3">cv. 10/8</strain>
        <tissue evidence="2">Leaf</tissue>
    </source>
</reference>
<dbReference type="Proteomes" id="UP000265520">
    <property type="component" value="Unassembled WGS sequence"/>
</dbReference>
<comment type="caution">
    <text evidence="2">The sequence shown here is derived from an EMBL/GenBank/DDBJ whole genome shotgun (WGS) entry which is preliminary data.</text>
</comment>
<sequence length="52" mass="5502">LAGSKVSHAVDSAAPAVDAAEHDEEDASIKLPVDGSSNFSHELQKKEQELDQ</sequence>
<feature type="compositionally biased region" description="Low complexity" evidence="1">
    <location>
        <begin position="1"/>
        <end position="18"/>
    </location>
</feature>
<proteinExistence type="predicted"/>
<feature type="non-terminal residue" evidence="2">
    <location>
        <position position="52"/>
    </location>
</feature>
<evidence type="ECO:0000313" key="3">
    <source>
        <dbReference type="Proteomes" id="UP000265520"/>
    </source>
</evidence>